<evidence type="ECO:0000313" key="1">
    <source>
        <dbReference type="EMBL" id="HIU60380.1"/>
    </source>
</evidence>
<dbReference type="Gene3D" id="1.10.287.950">
    <property type="entry name" value="Methyl-accepting chemotaxis protein"/>
    <property type="match status" value="1"/>
</dbReference>
<comment type="caution">
    <text evidence="1">The sequence shown here is derived from an EMBL/GenBank/DDBJ whole genome shotgun (WGS) entry which is preliminary data.</text>
</comment>
<protein>
    <submittedName>
        <fullName evidence="1">Uncharacterized protein</fullName>
    </submittedName>
</protein>
<dbReference type="Proteomes" id="UP000824094">
    <property type="component" value="Unassembled WGS sequence"/>
</dbReference>
<dbReference type="SUPFAM" id="SSF58104">
    <property type="entry name" value="Methyl-accepting chemotaxis protein (MCP) signaling domain"/>
    <property type="match status" value="1"/>
</dbReference>
<reference evidence="1" key="2">
    <citation type="journal article" date="2021" name="PeerJ">
        <title>Extensive microbial diversity within the chicken gut microbiome revealed by metagenomics and culture.</title>
        <authorList>
            <person name="Gilroy R."/>
            <person name="Ravi A."/>
            <person name="Getino M."/>
            <person name="Pursley I."/>
            <person name="Horton D.L."/>
            <person name="Alikhan N.F."/>
            <person name="Baker D."/>
            <person name="Gharbi K."/>
            <person name="Hall N."/>
            <person name="Watson M."/>
            <person name="Adriaenssens E.M."/>
            <person name="Foster-Nyarko E."/>
            <person name="Jarju S."/>
            <person name="Secka A."/>
            <person name="Antonio M."/>
            <person name="Oren A."/>
            <person name="Chaudhuri R.R."/>
            <person name="La Ragione R."/>
            <person name="Hildebrand F."/>
            <person name="Pallen M.J."/>
        </authorList>
    </citation>
    <scope>NUCLEOTIDE SEQUENCE</scope>
    <source>
        <strain evidence="1">18911</strain>
    </source>
</reference>
<accession>A0A9D1SHP0</accession>
<reference evidence="1" key="1">
    <citation type="submission" date="2020-10" db="EMBL/GenBank/DDBJ databases">
        <authorList>
            <person name="Gilroy R."/>
        </authorList>
    </citation>
    <scope>NUCLEOTIDE SEQUENCE</scope>
    <source>
        <strain evidence="1">18911</strain>
    </source>
</reference>
<dbReference type="AlphaFoldDB" id="A0A9D1SHP0"/>
<sequence>MDNAEIKSLIAAFKGYRDELEPIRQNLAAFVDAYEQASEDILKLNEAMSGDIKGNLERIGRSLAEQADKAAELKQSISKFTESGERYFQSADKLSQSMQKISERMDKIGATEARAEQDLQRLESLLEERKKAYDIKSLSESLRKYTENVEKIGDFVDRSVAGTINEGNAKLKEILTSEAALAKELAAERKSTEELIAEYRESNRLLRLAVEGNDVNTEYVYEILDRWALDRKVKTKKK</sequence>
<dbReference type="EMBL" id="DVNF01000090">
    <property type="protein sequence ID" value="HIU60380.1"/>
    <property type="molecule type" value="Genomic_DNA"/>
</dbReference>
<name>A0A9D1SHP0_9FIRM</name>
<organism evidence="1 2">
    <name type="scientific">Candidatus Stercoripulliclostridium merdigallinarum</name>
    <dbReference type="NCBI Taxonomy" id="2840951"/>
    <lineage>
        <taxon>Bacteria</taxon>
        <taxon>Bacillati</taxon>
        <taxon>Bacillota</taxon>
        <taxon>Clostridia</taxon>
        <taxon>Eubacteriales</taxon>
        <taxon>Candidatus Stercoripulliclostridium</taxon>
    </lineage>
</organism>
<proteinExistence type="predicted"/>
<evidence type="ECO:0000313" key="2">
    <source>
        <dbReference type="Proteomes" id="UP000824094"/>
    </source>
</evidence>
<gene>
    <name evidence="1" type="ORF">IAB05_03190</name>
</gene>